<comment type="function">
    <text evidence="7">Catalyzes the formation of 4-diphosphocytidyl-2-C-methyl-D-erythritol from CTP and 2-C-methyl-D-erythritol 4-phosphate (MEP).</text>
</comment>
<dbReference type="RefSeq" id="WP_376921414.1">
    <property type="nucleotide sequence ID" value="NZ_JBHRSW010000049.1"/>
</dbReference>
<comment type="pathway">
    <text evidence="2 7">Isoprenoid biosynthesis; isopentenyl diphosphate biosynthesis via DXP pathway; isopentenyl diphosphate from 1-deoxy-D-xylulose 5-phosphate: step 2/6.</text>
</comment>
<evidence type="ECO:0000256" key="4">
    <source>
        <dbReference type="ARBA" id="ARBA00022679"/>
    </source>
</evidence>
<dbReference type="InterPro" id="IPR050088">
    <property type="entry name" value="IspD/TarI_cytidylyltransf_bact"/>
</dbReference>
<dbReference type="PANTHER" id="PTHR32125:SF4">
    <property type="entry name" value="2-C-METHYL-D-ERYTHRITOL 4-PHOSPHATE CYTIDYLYLTRANSFERASE, CHLOROPLASTIC"/>
    <property type="match status" value="1"/>
</dbReference>
<sequence>MKYKSSYTAVIPAAGIGARMQAYKPKQYLKIQKKTLLEHSVNAFTNHPLIEHIIVVVHPDDETARTILTKDVHIVVGGEERCDSVLAGVNYAHEQLQSEWVLVHDAARPGINSGLISKLIDNVKCSTGGILALPLVDTVKQISPTASAEHSNTPRVDKTLDREKIWSAQTPQMFKTAALQQALQFAIQHSLSITDEASAMEAMGTEVLLVEGHPMNFKVTKPEDLQLAEYYLAQSQLTQ</sequence>
<dbReference type="Pfam" id="PF01128">
    <property type="entry name" value="IspD"/>
    <property type="match status" value="1"/>
</dbReference>
<comment type="similarity">
    <text evidence="3 7">Belongs to the IspD/TarI cytidylyltransferase family. IspD subfamily.</text>
</comment>
<feature type="site" description="Positions MEP for the nucleophilic attack" evidence="7">
    <location>
        <position position="218"/>
    </location>
</feature>
<dbReference type="Gene3D" id="3.90.550.10">
    <property type="entry name" value="Spore Coat Polysaccharide Biosynthesis Protein SpsA, Chain A"/>
    <property type="match status" value="1"/>
</dbReference>
<feature type="site" description="Transition state stabilizer" evidence="7">
    <location>
        <position position="26"/>
    </location>
</feature>
<evidence type="ECO:0000256" key="1">
    <source>
        <dbReference type="ARBA" id="ARBA00001282"/>
    </source>
</evidence>
<dbReference type="InterPro" id="IPR001228">
    <property type="entry name" value="IspD"/>
</dbReference>
<dbReference type="InterPro" id="IPR034683">
    <property type="entry name" value="IspD/TarI"/>
</dbReference>
<dbReference type="GO" id="GO:0050518">
    <property type="term" value="F:2-C-methyl-D-erythritol 4-phosphate cytidylyltransferase activity"/>
    <property type="evidence" value="ECO:0007669"/>
    <property type="project" value="UniProtKB-EC"/>
</dbReference>
<dbReference type="InterPro" id="IPR018294">
    <property type="entry name" value="ISPD_synthase_CS"/>
</dbReference>
<evidence type="ECO:0000313" key="8">
    <source>
        <dbReference type="EMBL" id="MFC3123295.1"/>
    </source>
</evidence>
<dbReference type="InterPro" id="IPR029044">
    <property type="entry name" value="Nucleotide-diphossugar_trans"/>
</dbReference>
<dbReference type="PROSITE" id="PS01295">
    <property type="entry name" value="ISPD"/>
    <property type="match status" value="1"/>
</dbReference>
<gene>
    <name evidence="7 8" type="primary">ispD</name>
    <name evidence="8" type="ORF">ACFOHL_16860</name>
</gene>
<evidence type="ECO:0000256" key="3">
    <source>
        <dbReference type="ARBA" id="ARBA00009789"/>
    </source>
</evidence>
<reference evidence="9" key="1">
    <citation type="journal article" date="2019" name="Int. J. Syst. Evol. Microbiol.">
        <title>The Global Catalogue of Microorganisms (GCM) 10K type strain sequencing project: providing services to taxonomists for standard genome sequencing and annotation.</title>
        <authorList>
            <consortium name="The Broad Institute Genomics Platform"/>
            <consortium name="The Broad Institute Genome Sequencing Center for Infectious Disease"/>
            <person name="Wu L."/>
            <person name="Ma J."/>
        </authorList>
    </citation>
    <scope>NUCLEOTIDE SEQUENCE [LARGE SCALE GENOMIC DNA]</scope>
    <source>
        <strain evidence="9">KCTC 52473</strain>
    </source>
</reference>
<keyword evidence="5 7" id="KW-0548">Nucleotidyltransferase</keyword>
<evidence type="ECO:0000313" key="9">
    <source>
        <dbReference type="Proteomes" id="UP001595478"/>
    </source>
</evidence>
<dbReference type="NCBIfam" id="TIGR00453">
    <property type="entry name" value="ispD"/>
    <property type="match status" value="1"/>
</dbReference>
<keyword evidence="9" id="KW-1185">Reference proteome</keyword>
<dbReference type="Proteomes" id="UP001595478">
    <property type="component" value="Unassembled WGS sequence"/>
</dbReference>
<comment type="catalytic activity">
    <reaction evidence="1 7">
        <text>2-C-methyl-D-erythritol 4-phosphate + CTP + H(+) = 4-CDP-2-C-methyl-D-erythritol + diphosphate</text>
        <dbReference type="Rhea" id="RHEA:13429"/>
        <dbReference type="ChEBI" id="CHEBI:15378"/>
        <dbReference type="ChEBI" id="CHEBI:33019"/>
        <dbReference type="ChEBI" id="CHEBI:37563"/>
        <dbReference type="ChEBI" id="CHEBI:57823"/>
        <dbReference type="ChEBI" id="CHEBI:58262"/>
        <dbReference type="EC" id="2.7.7.60"/>
    </reaction>
</comment>
<feature type="site" description="Positions MEP for the nucleophilic attack" evidence="7">
    <location>
        <position position="162"/>
    </location>
</feature>
<dbReference type="EMBL" id="JBHRSW010000049">
    <property type="protein sequence ID" value="MFC3123295.1"/>
    <property type="molecule type" value="Genomic_DNA"/>
</dbReference>
<dbReference type="CDD" id="cd02516">
    <property type="entry name" value="CDP-ME_synthetase"/>
    <property type="match status" value="1"/>
</dbReference>
<keyword evidence="6 7" id="KW-0414">Isoprene biosynthesis</keyword>
<evidence type="ECO:0000256" key="5">
    <source>
        <dbReference type="ARBA" id="ARBA00022695"/>
    </source>
</evidence>
<evidence type="ECO:0000256" key="6">
    <source>
        <dbReference type="ARBA" id="ARBA00023229"/>
    </source>
</evidence>
<feature type="site" description="Transition state stabilizer" evidence="7">
    <location>
        <position position="19"/>
    </location>
</feature>
<proteinExistence type="inferred from homology"/>
<evidence type="ECO:0000256" key="7">
    <source>
        <dbReference type="HAMAP-Rule" id="MF_00108"/>
    </source>
</evidence>
<protein>
    <recommendedName>
        <fullName evidence="7">2-C-methyl-D-erythritol 4-phosphate cytidylyltransferase</fullName>
        <ecNumber evidence="7">2.7.7.60</ecNumber>
    </recommendedName>
    <alternativeName>
        <fullName evidence="7">4-diphosphocytidyl-2C-methyl-D-erythritol synthase</fullName>
    </alternativeName>
    <alternativeName>
        <fullName evidence="7">MEP cytidylyltransferase</fullName>
        <shortName evidence="7">MCT</shortName>
    </alternativeName>
</protein>
<dbReference type="SUPFAM" id="SSF53448">
    <property type="entry name" value="Nucleotide-diphospho-sugar transferases"/>
    <property type="match status" value="1"/>
</dbReference>
<accession>A0ABV7FX34</accession>
<name>A0ABV7FX34_9ALTE</name>
<dbReference type="PANTHER" id="PTHR32125">
    <property type="entry name" value="2-C-METHYL-D-ERYTHRITOL 4-PHOSPHATE CYTIDYLYLTRANSFERASE, CHLOROPLASTIC"/>
    <property type="match status" value="1"/>
</dbReference>
<comment type="caution">
    <text evidence="8">The sequence shown here is derived from an EMBL/GenBank/DDBJ whole genome shotgun (WGS) entry which is preliminary data.</text>
</comment>
<keyword evidence="4 7" id="KW-0808">Transferase</keyword>
<organism evidence="8 9">
    <name type="scientific">Agaribacter flavus</name>
    <dbReference type="NCBI Taxonomy" id="1902781"/>
    <lineage>
        <taxon>Bacteria</taxon>
        <taxon>Pseudomonadati</taxon>
        <taxon>Pseudomonadota</taxon>
        <taxon>Gammaproteobacteria</taxon>
        <taxon>Alteromonadales</taxon>
        <taxon>Alteromonadaceae</taxon>
        <taxon>Agaribacter</taxon>
    </lineage>
</organism>
<dbReference type="HAMAP" id="MF_00108">
    <property type="entry name" value="IspD"/>
    <property type="match status" value="1"/>
</dbReference>
<evidence type="ECO:0000256" key="2">
    <source>
        <dbReference type="ARBA" id="ARBA00004787"/>
    </source>
</evidence>
<dbReference type="EC" id="2.7.7.60" evidence="7"/>